<evidence type="ECO:0000313" key="11">
    <source>
        <dbReference type="Proteomes" id="UP001149074"/>
    </source>
</evidence>
<dbReference type="RefSeq" id="XP_056470261.1">
    <property type="nucleotide sequence ID" value="XM_056622845.1"/>
</dbReference>
<evidence type="ECO:0000256" key="1">
    <source>
        <dbReference type="ARBA" id="ARBA00001947"/>
    </source>
</evidence>
<proteinExistence type="inferred from homology"/>
<reference evidence="10" key="2">
    <citation type="journal article" date="2023" name="IMA Fungus">
        <title>Comparative genomic study of the Penicillium genus elucidates a diverse pangenome and 15 lateral gene transfer events.</title>
        <authorList>
            <person name="Petersen C."/>
            <person name="Sorensen T."/>
            <person name="Nielsen M.R."/>
            <person name="Sondergaard T.E."/>
            <person name="Sorensen J.L."/>
            <person name="Fitzpatrick D.A."/>
            <person name="Frisvad J.C."/>
            <person name="Nielsen K.L."/>
        </authorList>
    </citation>
    <scope>NUCLEOTIDE SEQUENCE</scope>
    <source>
        <strain evidence="10">IBT 30761</strain>
    </source>
</reference>
<evidence type="ECO:0000256" key="8">
    <source>
        <dbReference type="SAM" id="MobiDB-lite"/>
    </source>
</evidence>
<organism evidence="10 11">
    <name type="scientific">Penicillium argentinense</name>
    <dbReference type="NCBI Taxonomy" id="1131581"/>
    <lineage>
        <taxon>Eukaryota</taxon>
        <taxon>Fungi</taxon>
        <taxon>Dikarya</taxon>
        <taxon>Ascomycota</taxon>
        <taxon>Pezizomycotina</taxon>
        <taxon>Eurotiomycetes</taxon>
        <taxon>Eurotiomycetidae</taxon>
        <taxon>Eurotiales</taxon>
        <taxon>Aspergillaceae</taxon>
        <taxon>Penicillium</taxon>
    </lineage>
</organism>
<comment type="caution">
    <text evidence="10">The sequence shown here is derived from an EMBL/GenBank/DDBJ whole genome shotgun (WGS) entry which is preliminary data.</text>
</comment>
<evidence type="ECO:0000256" key="5">
    <source>
        <dbReference type="ARBA" id="ARBA00022723"/>
    </source>
</evidence>
<feature type="region of interest" description="Disordered" evidence="8">
    <location>
        <begin position="1"/>
        <end position="22"/>
    </location>
</feature>
<protein>
    <recommendedName>
        <fullName evidence="9">Prenyltransferase alpha-alpha toroid domain-containing protein</fullName>
    </recommendedName>
</protein>
<keyword evidence="6" id="KW-0677">Repeat</keyword>
<dbReference type="Gene3D" id="1.50.10.20">
    <property type="match status" value="1"/>
</dbReference>
<reference evidence="10" key="1">
    <citation type="submission" date="2022-11" db="EMBL/GenBank/DDBJ databases">
        <authorList>
            <person name="Petersen C."/>
        </authorList>
    </citation>
    <scope>NUCLEOTIDE SEQUENCE</scope>
    <source>
        <strain evidence="10">IBT 30761</strain>
    </source>
</reference>
<dbReference type="GO" id="GO:0004662">
    <property type="term" value="F:CAAX-protein geranylgeranyltransferase activity"/>
    <property type="evidence" value="ECO:0007669"/>
    <property type="project" value="TreeGrafter"/>
</dbReference>
<sequence length="480" mass="53193">MWGTKLLLRDSSPPPTSSRKTWSRHQIGTNWIVQRSARNLTEKQSRAHTAIFAMADLALHTERHVKYYLRCLKTFLPSAYLSNDSNRMLLAFLTLTGLDTLGVLQSKTTPEERQAYIDWLYHCQVPTGGFRGFSGTDFGAEKRTVENEAWDPANVPATFFALVNLLILGDDLSRVKRTECLRWLPRLQREDGSFGEVLGPGGEVAGDRDLRYCCCATGIRYILRGSSGKGVEDVEDIDVSKLITFIQACQSYDGGMAESPFREAHSGHTYCAIGSLEFLRRASTDTQPATLLSPGSPQFETLLAWLTSRQTADLGEQEGEDEDEGERDDQGTEKGVSAETDTAQDQRSEDAETGSLDDMILGLSKLALVADNTIDCAGFNGRCNKVADTCYSFWNGATLKMLDRFSVIDDVRNRRYLLRKTQHLVGGFGKAAGEPPDLLHSCFGLISLAFQGEPGLARVDPALVTTERVIEHLESLPWRT</sequence>
<evidence type="ECO:0000256" key="6">
    <source>
        <dbReference type="ARBA" id="ARBA00022737"/>
    </source>
</evidence>
<dbReference type="InterPro" id="IPR045089">
    <property type="entry name" value="PGGT1B-like"/>
</dbReference>
<dbReference type="SUPFAM" id="SSF48239">
    <property type="entry name" value="Terpenoid cyclases/Protein prenyltransferases"/>
    <property type="match status" value="1"/>
</dbReference>
<evidence type="ECO:0000256" key="2">
    <source>
        <dbReference type="ARBA" id="ARBA00010497"/>
    </source>
</evidence>
<keyword evidence="7" id="KW-0862">Zinc</keyword>
<feature type="domain" description="Prenyltransferase alpha-alpha toroid" evidence="9">
    <location>
        <begin position="59"/>
        <end position="464"/>
    </location>
</feature>
<evidence type="ECO:0000256" key="7">
    <source>
        <dbReference type="ARBA" id="ARBA00022833"/>
    </source>
</evidence>
<comment type="cofactor">
    <cofactor evidence="1">
        <name>Zn(2+)</name>
        <dbReference type="ChEBI" id="CHEBI:29105"/>
    </cofactor>
</comment>
<keyword evidence="3" id="KW-0637">Prenyltransferase</keyword>
<gene>
    <name evidence="10" type="ORF">N7532_010354</name>
</gene>
<feature type="region of interest" description="Disordered" evidence="8">
    <location>
        <begin position="313"/>
        <end position="354"/>
    </location>
</feature>
<dbReference type="PANTHER" id="PTHR11774">
    <property type="entry name" value="GERANYLGERANYL TRANSFERASE TYPE BETA SUBUNIT"/>
    <property type="match status" value="1"/>
</dbReference>
<evidence type="ECO:0000259" key="9">
    <source>
        <dbReference type="Pfam" id="PF00432"/>
    </source>
</evidence>
<dbReference type="GeneID" id="81361824"/>
<dbReference type="OrthoDB" id="24893at2759"/>
<dbReference type="GO" id="GO:0005953">
    <property type="term" value="C:CAAX-protein geranylgeranyltransferase complex"/>
    <property type="evidence" value="ECO:0007669"/>
    <property type="project" value="TreeGrafter"/>
</dbReference>
<evidence type="ECO:0000313" key="10">
    <source>
        <dbReference type="EMBL" id="KAJ5085583.1"/>
    </source>
</evidence>
<evidence type="ECO:0000256" key="4">
    <source>
        <dbReference type="ARBA" id="ARBA00022679"/>
    </source>
</evidence>
<keyword evidence="4" id="KW-0808">Transferase</keyword>
<keyword evidence="11" id="KW-1185">Reference proteome</keyword>
<comment type="similarity">
    <text evidence="2">Belongs to the protein prenyltransferase subunit beta family.</text>
</comment>
<keyword evidence="5" id="KW-0479">Metal-binding</keyword>
<dbReference type="PANTHER" id="PTHR11774:SF4">
    <property type="entry name" value="GERANYLGERANYL TRANSFERASE TYPE-1 SUBUNIT BETA"/>
    <property type="match status" value="1"/>
</dbReference>
<name>A0A9W9EPF3_9EURO</name>
<dbReference type="InterPro" id="IPR008930">
    <property type="entry name" value="Terpenoid_cyclase/PrenylTrfase"/>
</dbReference>
<dbReference type="EMBL" id="JAPQKI010000010">
    <property type="protein sequence ID" value="KAJ5085583.1"/>
    <property type="molecule type" value="Genomic_DNA"/>
</dbReference>
<dbReference type="AlphaFoldDB" id="A0A9W9EPF3"/>
<dbReference type="InterPro" id="IPR001330">
    <property type="entry name" value="Prenyltrans"/>
</dbReference>
<dbReference type="GO" id="GO:0046872">
    <property type="term" value="F:metal ion binding"/>
    <property type="evidence" value="ECO:0007669"/>
    <property type="project" value="UniProtKB-KW"/>
</dbReference>
<dbReference type="Pfam" id="PF00432">
    <property type="entry name" value="Prenyltrans"/>
    <property type="match status" value="1"/>
</dbReference>
<evidence type="ECO:0000256" key="3">
    <source>
        <dbReference type="ARBA" id="ARBA00022602"/>
    </source>
</evidence>
<feature type="compositionally biased region" description="Acidic residues" evidence="8">
    <location>
        <begin position="315"/>
        <end position="327"/>
    </location>
</feature>
<dbReference type="Proteomes" id="UP001149074">
    <property type="component" value="Unassembled WGS sequence"/>
</dbReference>
<accession>A0A9W9EPF3</accession>